<gene>
    <name evidence="9" type="ORF">POM88_018758</name>
</gene>
<dbReference type="PANTHER" id="PTHR24359">
    <property type="entry name" value="SERINE/THREONINE-PROTEIN KINASE SBK1"/>
    <property type="match status" value="1"/>
</dbReference>
<evidence type="ECO:0000256" key="7">
    <source>
        <dbReference type="SAM" id="MobiDB-lite"/>
    </source>
</evidence>
<dbReference type="InterPro" id="IPR032675">
    <property type="entry name" value="LRR_dom_sf"/>
</dbReference>
<feature type="domain" description="Protein kinase" evidence="8">
    <location>
        <begin position="790"/>
        <end position="1111"/>
    </location>
</feature>
<evidence type="ECO:0000259" key="8">
    <source>
        <dbReference type="PROSITE" id="PS50011"/>
    </source>
</evidence>
<keyword evidence="2" id="KW-0433">Leucine-rich repeat</keyword>
<keyword evidence="5" id="KW-1133">Transmembrane helix</keyword>
<dbReference type="SMART" id="SM00369">
    <property type="entry name" value="LRR_TYP"/>
    <property type="match status" value="5"/>
</dbReference>
<reference evidence="9" key="2">
    <citation type="submission" date="2023-05" db="EMBL/GenBank/DDBJ databases">
        <authorList>
            <person name="Schelkunov M.I."/>
        </authorList>
    </citation>
    <scope>NUCLEOTIDE SEQUENCE</scope>
    <source>
        <strain evidence="9">Hsosn_3</strain>
        <tissue evidence="9">Leaf</tissue>
    </source>
</reference>
<keyword evidence="10" id="KW-1185">Reference proteome</keyword>
<dbReference type="InterPro" id="IPR011009">
    <property type="entry name" value="Kinase-like_dom_sf"/>
</dbReference>
<dbReference type="Gene3D" id="3.80.10.10">
    <property type="entry name" value="Ribonuclease Inhibitor"/>
    <property type="match status" value="1"/>
</dbReference>
<evidence type="ECO:0000256" key="4">
    <source>
        <dbReference type="ARBA" id="ARBA00022737"/>
    </source>
</evidence>
<feature type="compositionally biased region" description="Basic and acidic residues" evidence="7">
    <location>
        <begin position="18"/>
        <end position="28"/>
    </location>
</feature>
<sequence length="1126" mass="126585">MQVTNSDKLAPEPPNSTEKTDKNEFLEVKEADLSPNCDSVLDVSGKTLDSEYPESRKGGGDAIESYYVYKNVFNLIPKTVGSLGKLKTLKFFANEINVFPNEFSYLAQLESVQVKISSPGLNGLPLQKLKALKELELSKVPPRSSAFPILREIAGLNLLTRLSVCHYSIRYLPPEIGCLNKLEYLDLSFNKMKKLPIEITYLVNLISLKITNNKLIELPSELSSLNRLNDLDLSNNRLTSLRTLDLGLMHNLQKLNLQYNKIRDPCQIPTWMCCDMEGNDGDMIPDEYLSSSVEMDVLESTVPEIYGSPRKGSSTASSSHFSGSSSSNRSSSARKSGKGWKRRYYLQQRARQERLNSSRKCKVEDSAEHLTLKATDNNKLACLAPDSLKDATSDIEYPDISNKELLSEEPEFEKLPIRLEDDDIRQNDCCEESCSFDMSSVETRIKGKDERIKNGSSLNSLSDVAVVQDEKTVLETSSVSLKSKRHPEKDLDSPKPRKSRRPFDRHLNVCLKYSTESFCSTEDHLEDGFYDAGRDRPFMPLRSYEENFHIGTREVILLDRETDEELDAITLCAQALVCQFKQMNCSVKEGEQVAVENMQIASLLALFVSDHFGGSDKNSIIERTRKAVSGSNYRKPFVCTCPTGNGENIRKSMKEGLDYPEDIVIQDLCERSLQSVKTRQNSIIVPIGRLRFGVCRHRSLLLKYLCDRVEPRVPCELVRGYLDFSPHAWNVIVTKRGDSYARMIVDACRPHDIRDETDPEFLYRYIPLSRVDGSLMEGNSLGHRISFPSLSSAEEIGKVGSTKIVRSKLGSVEAAGKVRTLETCGASADEIKNFELNCLGEVRILSALESSCIVKLYGHQISSKWTQASDKRPESRILQSNILMEYMEGGSLNNYLQKLFRDGKTNVQVELALHIARDVAHALLELHSKDIIHRDIKSENILIDLNRKKSDGSPIVKLCDFDRAIPVRSFLHSCCISHNGIPPADICVGTPRWMAPEVFRTMHECRLYGLEVDIWSFGCLLLELLTLQVPYSGLSESDIPELLKMGKRPPLTDELEALGSLEDPTMAHSGAELDSSDPDFESLKFLVGLYQQCTEKDPTDRPTAENLYNMLCARTSSVTSSRSSQE</sequence>
<keyword evidence="9" id="KW-0808">Transferase</keyword>
<evidence type="ECO:0000313" key="9">
    <source>
        <dbReference type="EMBL" id="KAK1390580.1"/>
    </source>
</evidence>
<evidence type="ECO:0000256" key="5">
    <source>
        <dbReference type="ARBA" id="ARBA00022989"/>
    </source>
</evidence>
<evidence type="ECO:0000313" key="10">
    <source>
        <dbReference type="Proteomes" id="UP001237642"/>
    </source>
</evidence>
<keyword evidence="3" id="KW-0812">Transmembrane</keyword>
<dbReference type="Proteomes" id="UP001237642">
    <property type="component" value="Unassembled WGS sequence"/>
</dbReference>
<dbReference type="GO" id="GO:0016020">
    <property type="term" value="C:membrane"/>
    <property type="evidence" value="ECO:0007669"/>
    <property type="project" value="UniProtKB-SubCell"/>
</dbReference>
<dbReference type="Pfam" id="PF14381">
    <property type="entry name" value="EDR1_CTR1_ARMC3_pept"/>
    <property type="match status" value="1"/>
</dbReference>
<keyword evidence="6" id="KW-0472">Membrane</keyword>
<dbReference type="EMBL" id="JAUIZM010000004">
    <property type="protein sequence ID" value="KAK1390580.1"/>
    <property type="molecule type" value="Genomic_DNA"/>
</dbReference>
<dbReference type="GO" id="GO:0051707">
    <property type="term" value="P:response to other organism"/>
    <property type="evidence" value="ECO:0007669"/>
    <property type="project" value="UniProtKB-ARBA"/>
</dbReference>
<feature type="region of interest" description="Disordered" evidence="7">
    <location>
        <begin position="304"/>
        <end position="340"/>
    </location>
</feature>
<dbReference type="PROSITE" id="PS00108">
    <property type="entry name" value="PROTEIN_KINASE_ST"/>
    <property type="match status" value="1"/>
</dbReference>
<proteinExistence type="predicted"/>
<evidence type="ECO:0000256" key="1">
    <source>
        <dbReference type="ARBA" id="ARBA00004370"/>
    </source>
</evidence>
<feature type="compositionally biased region" description="Low complexity" evidence="7">
    <location>
        <begin position="311"/>
        <end position="334"/>
    </location>
</feature>
<evidence type="ECO:0000256" key="3">
    <source>
        <dbReference type="ARBA" id="ARBA00022692"/>
    </source>
</evidence>
<dbReference type="SMART" id="SM00220">
    <property type="entry name" value="S_TKc"/>
    <property type="match status" value="1"/>
</dbReference>
<feature type="region of interest" description="Disordered" evidence="7">
    <location>
        <begin position="1"/>
        <end position="28"/>
    </location>
</feature>
<comment type="caution">
    <text evidence="9">The sequence shown here is derived from an EMBL/GenBank/DDBJ whole genome shotgun (WGS) entry which is preliminary data.</text>
</comment>
<protein>
    <submittedName>
        <fullName evidence="9">Mitogen-activated protein kinase kinase kinase YODA</fullName>
    </submittedName>
</protein>
<dbReference type="SUPFAM" id="SSF52058">
    <property type="entry name" value="L domain-like"/>
    <property type="match status" value="1"/>
</dbReference>
<organism evidence="9 10">
    <name type="scientific">Heracleum sosnowskyi</name>
    <dbReference type="NCBI Taxonomy" id="360622"/>
    <lineage>
        <taxon>Eukaryota</taxon>
        <taxon>Viridiplantae</taxon>
        <taxon>Streptophyta</taxon>
        <taxon>Embryophyta</taxon>
        <taxon>Tracheophyta</taxon>
        <taxon>Spermatophyta</taxon>
        <taxon>Magnoliopsida</taxon>
        <taxon>eudicotyledons</taxon>
        <taxon>Gunneridae</taxon>
        <taxon>Pentapetalae</taxon>
        <taxon>asterids</taxon>
        <taxon>campanulids</taxon>
        <taxon>Apiales</taxon>
        <taxon>Apiaceae</taxon>
        <taxon>Apioideae</taxon>
        <taxon>apioid superclade</taxon>
        <taxon>Tordylieae</taxon>
        <taxon>Tordyliinae</taxon>
        <taxon>Heracleum</taxon>
    </lineage>
</organism>
<dbReference type="GO" id="GO:0004674">
    <property type="term" value="F:protein serine/threonine kinase activity"/>
    <property type="evidence" value="ECO:0007669"/>
    <property type="project" value="TreeGrafter"/>
</dbReference>
<dbReference type="PANTHER" id="PTHR24359:SF1">
    <property type="entry name" value="INHIBITOR OF NUCLEAR FACTOR KAPPA-B KINASE EPSILON SUBUNIT HOMOLOG 1-RELATED"/>
    <property type="match status" value="1"/>
</dbReference>
<name>A0AAD8IV02_9APIA</name>
<feature type="compositionally biased region" description="Basic and acidic residues" evidence="7">
    <location>
        <begin position="487"/>
        <end position="500"/>
    </location>
</feature>
<dbReference type="GO" id="GO:0006952">
    <property type="term" value="P:defense response"/>
    <property type="evidence" value="ECO:0007669"/>
    <property type="project" value="UniProtKB-ARBA"/>
</dbReference>
<dbReference type="InterPro" id="IPR008271">
    <property type="entry name" value="Ser/Thr_kinase_AS"/>
</dbReference>
<dbReference type="PROSITE" id="PS51450">
    <property type="entry name" value="LRR"/>
    <property type="match status" value="3"/>
</dbReference>
<dbReference type="InterPro" id="IPR055164">
    <property type="entry name" value="EDR1/CTR1/ARMC3-like_pept-like"/>
</dbReference>
<dbReference type="Gene3D" id="1.10.510.10">
    <property type="entry name" value="Transferase(Phosphotransferase) domain 1"/>
    <property type="match status" value="1"/>
</dbReference>
<dbReference type="AlphaFoldDB" id="A0AAD8IV02"/>
<comment type="subcellular location">
    <subcellularLocation>
        <location evidence="1">Membrane</location>
    </subcellularLocation>
</comment>
<keyword evidence="4" id="KW-0677">Repeat</keyword>
<dbReference type="InterPro" id="IPR000719">
    <property type="entry name" value="Prot_kinase_dom"/>
</dbReference>
<dbReference type="InterPro" id="IPR001611">
    <property type="entry name" value="Leu-rich_rpt"/>
</dbReference>
<dbReference type="GO" id="GO:0005524">
    <property type="term" value="F:ATP binding"/>
    <property type="evidence" value="ECO:0007669"/>
    <property type="project" value="InterPro"/>
</dbReference>
<dbReference type="SUPFAM" id="SSF56112">
    <property type="entry name" value="Protein kinase-like (PK-like)"/>
    <property type="match status" value="1"/>
</dbReference>
<evidence type="ECO:0000256" key="2">
    <source>
        <dbReference type="ARBA" id="ARBA00022614"/>
    </source>
</evidence>
<accession>A0AAD8IV02</accession>
<dbReference type="Pfam" id="PF00069">
    <property type="entry name" value="Pkinase"/>
    <property type="match status" value="1"/>
</dbReference>
<dbReference type="PROSITE" id="PS50011">
    <property type="entry name" value="PROTEIN_KINASE_DOM"/>
    <property type="match status" value="1"/>
</dbReference>
<dbReference type="InterPro" id="IPR003591">
    <property type="entry name" value="Leu-rich_rpt_typical-subtyp"/>
</dbReference>
<reference evidence="9" key="1">
    <citation type="submission" date="2023-02" db="EMBL/GenBank/DDBJ databases">
        <title>Genome of toxic invasive species Heracleum sosnowskyi carries increased number of genes despite the absence of recent whole-genome duplications.</title>
        <authorList>
            <person name="Schelkunov M."/>
            <person name="Shtratnikova V."/>
            <person name="Makarenko M."/>
            <person name="Klepikova A."/>
            <person name="Omelchenko D."/>
            <person name="Novikova G."/>
            <person name="Obukhova E."/>
            <person name="Bogdanov V."/>
            <person name="Penin A."/>
            <person name="Logacheva M."/>
        </authorList>
    </citation>
    <scope>NUCLEOTIDE SEQUENCE</scope>
    <source>
        <strain evidence="9">Hsosn_3</strain>
        <tissue evidence="9">Leaf</tissue>
    </source>
</reference>
<dbReference type="FunFam" id="1.10.510.10:FF:000988">
    <property type="entry name" value="Leucine-rich repeat protein kinase family protein"/>
    <property type="match status" value="1"/>
</dbReference>
<feature type="region of interest" description="Disordered" evidence="7">
    <location>
        <begin position="477"/>
        <end position="500"/>
    </location>
</feature>
<evidence type="ECO:0000256" key="6">
    <source>
        <dbReference type="ARBA" id="ARBA00023136"/>
    </source>
</evidence>
<keyword evidence="9" id="KW-0418">Kinase</keyword>